<keyword evidence="1" id="KW-1133">Transmembrane helix</keyword>
<evidence type="ECO:0000313" key="5">
    <source>
        <dbReference type="Proteomes" id="UP000078599"/>
    </source>
</evidence>
<reference evidence="2" key="3">
    <citation type="submission" date="2010-07" db="EMBL/GenBank/DDBJ databases">
        <authorList>
            <person name="Genoscope - CEA"/>
        </authorList>
    </citation>
    <scope>NUCLEOTIDE SEQUENCE</scope>
    <source>
        <strain evidence="2">3As</strain>
    </source>
</reference>
<reference evidence="3 5" key="4">
    <citation type="submission" date="2015-03" db="EMBL/GenBank/DDBJ databases">
        <authorList>
            <person name="Regsiter A."/>
            <person name="william w."/>
        </authorList>
    </citation>
    <scope>NUCLEOTIDE SEQUENCE [LARGE SCALE GENOMIC DNA]</scope>
    <source>
        <strain evidence="3 5">CB1</strain>
    </source>
</reference>
<dbReference type="Proteomes" id="UP000002372">
    <property type="component" value="Chromosome"/>
</dbReference>
<accession>D6CV53</accession>
<organism evidence="2 4">
    <name type="scientific">Thiomonas arsenitoxydans (strain DSM 22701 / CIP 110005 / 3As)</name>
    <dbReference type="NCBI Taxonomy" id="426114"/>
    <lineage>
        <taxon>Bacteria</taxon>
        <taxon>Pseudomonadati</taxon>
        <taxon>Pseudomonadota</taxon>
        <taxon>Betaproteobacteria</taxon>
        <taxon>Burkholderiales</taxon>
        <taxon>Thiomonas</taxon>
    </lineage>
</organism>
<protein>
    <submittedName>
        <fullName evidence="2">Uncharacterized protein</fullName>
    </submittedName>
</protein>
<keyword evidence="1" id="KW-0812">Transmembrane</keyword>
<sequence length="44" mass="4961">MYQMVTEPLLALSGSVQFTQVDIGLGFFSPPFFVSLFFSHLFLT</sequence>
<reference key="1">
    <citation type="submission" date="2009-07" db="EMBL/GenBank/DDBJ databases">
        <authorList>
            <person name="Genoscope - CEA"/>
        </authorList>
    </citation>
    <scope>NUCLEOTIDE SEQUENCE</scope>
    <source>
        <strain>3As</strain>
    </source>
</reference>
<gene>
    <name evidence="2" type="ordered locus">THI_2552</name>
    <name evidence="3" type="ORF">THICB1_50004</name>
</gene>
<dbReference type="AlphaFoldDB" id="D6CV53"/>
<name>D6CV53_THIA3</name>
<dbReference type="Proteomes" id="UP000078599">
    <property type="component" value="Unassembled WGS sequence"/>
</dbReference>
<evidence type="ECO:0000256" key="1">
    <source>
        <dbReference type="SAM" id="Phobius"/>
    </source>
</evidence>
<reference evidence="4" key="2">
    <citation type="journal article" date="2010" name="PLoS Genet.">
        <title>Structure, function, and evolution of the Thiomonas spp. genome.</title>
        <authorList>
            <person name="Arsene-Ploetze F."/>
            <person name="Koechler S."/>
            <person name="Marchal M."/>
            <person name="Coppee J.Y."/>
            <person name="Chandler M."/>
            <person name="Bonnefoy V."/>
            <person name="Brochier-Armanet C."/>
            <person name="Barakat M."/>
            <person name="Barbe V."/>
            <person name="Battaglia-Brunet F."/>
            <person name="Bruneel O."/>
            <person name="Bryan C.G."/>
            <person name="Cleiss-Arnold J."/>
            <person name="Cruveiller S."/>
            <person name="Erhardt M."/>
            <person name="Heinrich-Salmeron A."/>
            <person name="Hommais F."/>
            <person name="Joulian C."/>
            <person name="Krin E."/>
            <person name="Lieutaud A."/>
            <person name="Lievremont D."/>
            <person name="Michel C."/>
            <person name="Muller D."/>
            <person name="Ortet P."/>
            <person name="Proux C."/>
            <person name="Siguier P."/>
            <person name="Roche D."/>
            <person name="Rouy Z."/>
            <person name="Salvignol G."/>
            <person name="Slyemi D."/>
            <person name="Talla E."/>
            <person name="Weiss S."/>
            <person name="Weissenbach J."/>
            <person name="Medigue C."/>
            <person name="Bertin P.N."/>
        </authorList>
    </citation>
    <scope>NUCLEOTIDE SEQUENCE [LARGE SCALE GENOMIC DNA]</scope>
    <source>
        <strain evidence="4">DSM 22701 / CIP 110005 / 3As</strain>
    </source>
</reference>
<dbReference type="EMBL" id="CTRI01000027">
    <property type="protein sequence ID" value="CQR34884.1"/>
    <property type="molecule type" value="Genomic_DNA"/>
</dbReference>
<evidence type="ECO:0000313" key="2">
    <source>
        <dbReference type="EMBL" id="CAZ89172.1"/>
    </source>
</evidence>
<dbReference type="KEGG" id="thi:THI_2552"/>
<evidence type="ECO:0000313" key="4">
    <source>
        <dbReference type="Proteomes" id="UP000002372"/>
    </source>
</evidence>
<keyword evidence="1" id="KW-0472">Membrane</keyword>
<dbReference type="EMBL" id="FP475956">
    <property type="protein sequence ID" value="CAZ89172.1"/>
    <property type="molecule type" value="Genomic_DNA"/>
</dbReference>
<feature type="transmembrane region" description="Helical" evidence="1">
    <location>
        <begin position="23"/>
        <end position="43"/>
    </location>
</feature>
<evidence type="ECO:0000313" key="3">
    <source>
        <dbReference type="EMBL" id="CQR34884.1"/>
    </source>
</evidence>
<proteinExistence type="predicted"/>
<keyword evidence="5" id="KW-1185">Reference proteome</keyword>
<dbReference type="HOGENOM" id="CLU_3223254_0_0_4"/>